<name>A0A2K9LMJ9_9GAMM</name>
<dbReference type="KEGG" id="kak:Kalk_13955"/>
<dbReference type="GO" id="GO:0046872">
    <property type="term" value="F:metal ion binding"/>
    <property type="evidence" value="ECO:0007669"/>
    <property type="project" value="UniProtKB-KW"/>
</dbReference>
<dbReference type="InterPro" id="IPR004843">
    <property type="entry name" value="Calcineurin-like_PHP"/>
</dbReference>
<comment type="similarity">
    <text evidence="4">Belongs to the cyclic nucleotide phosphodiesterase class-III family.</text>
</comment>
<reference evidence="7" key="1">
    <citation type="submission" date="2017-08" db="EMBL/GenBank/DDBJ databases">
        <title>Direct submision.</title>
        <authorList>
            <person name="Kim S.-J."/>
            <person name="Rhee S.-K."/>
        </authorList>
    </citation>
    <scope>NUCLEOTIDE SEQUENCE [LARGE SCALE GENOMIC DNA]</scope>
    <source>
        <strain evidence="7">GI5</strain>
    </source>
</reference>
<sequence>MVRDTTHPSIRIVQLSDCHLFKSTEGKLLGLNTEHSLAQVMDLICAEQPAIDLVLATGDLSQDGSSESYARFHKTMDAFSCPVYWLPGNHDLTDIMGNHQIAQRMSPCVIDQGDWQILMLDSTIRGKVPGNFSDTELQFLEQALVESTGKHVMIALHHQPVPVGSSWLDQQIVGNAAEFFKIVDRFSNVRAIIWGHVHQVFEAQRNGVQLMSVPSTCVQFMPNSQDFAVDKANPGYRWIDLNADGSLSSGVSRVTGVEFVVDYSVKGY</sequence>
<dbReference type="NCBIfam" id="NF008359">
    <property type="entry name" value="PRK11148.1"/>
    <property type="match status" value="1"/>
</dbReference>
<dbReference type="Gene3D" id="3.60.21.10">
    <property type="match status" value="1"/>
</dbReference>
<feature type="domain" description="Calcineurin-like phosphoesterase" evidence="5">
    <location>
        <begin position="10"/>
        <end position="199"/>
    </location>
</feature>
<dbReference type="Pfam" id="PF00149">
    <property type="entry name" value="Metallophos"/>
    <property type="match status" value="1"/>
</dbReference>
<dbReference type="InterPro" id="IPR026575">
    <property type="entry name" value="GpdQ/CpdA-like"/>
</dbReference>
<proteinExistence type="inferred from homology"/>
<evidence type="ECO:0000256" key="4">
    <source>
        <dbReference type="ARBA" id="ARBA00025742"/>
    </source>
</evidence>
<evidence type="ECO:0000313" key="7">
    <source>
        <dbReference type="Proteomes" id="UP000235116"/>
    </source>
</evidence>
<evidence type="ECO:0000256" key="1">
    <source>
        <dbReference type="ARBA" id="ARBA00022723"/>
    </source>
</evidence>
<dbReference type="InterPro" id="IPR050884">
    <property type="entry name" value="CNP_phosphodiesterase-III"/>
</dbReference>
<protein>
    <submittedName>
        <fullName evidence="6">3',5'-cyclic-AMP phosphodiesterase</fullName>
    </submittedName>
</protein>
<dbReference type="PANTHER" id="PTHR42988">
    <property type="entry name" value="PHOSPHOHYDROLASE"/>
    <property type="match status" value="1"/>
</dbReference>
<dbReference type="RefSeq" id="WP_101894835.1">
    <property type="nucleotide sequence ID" value="NZ_CP022684.1"/>
</dbReference>
<dbReference type="AlphaFoldDB" id="A0A2K9LMJ9"/>
<accession>A0A2K9LMJ9</accession>
<evidence type="ECO:0000313" key="6">
    <source>
        <dbReference type="EMBL" id="AUM13457.1"/>
    </source>
</evidence>
<gene>
    <name evidence="6" type="ORF">Kalk_13955</name>
</gene>
<keyword evidence="2" id="KW-0378">Hydrolase</keyword>
<evidence type="ECO:0000256" key="2">
    <source>
        <dbReference type="ARBA" id="ARBA00022801"/>
    </source>
</evidence>
<organism evidence="6 7">
    <name type="scientific">Ketobacter alkanivorans</name>
    <dbReference type="NCBI Taxonomy" id="1917421"/>
    <lineage>
        <taxon>Bacteria</taxon>
        <taxon>Pseudomonadati</taxon>
        <taxon>Pseudomonadota</taxon>
        <taxon>Gammaproteobacteria</taxon>
        <taxon>Pseudomonadales</taxon>
        <taxon>Ketobacteraceae</taxon>
        <taxon>Ketobacter</taxon>
    </lineage>
</organism>
<dbReference type="InterPro" id="IPR029052">
    <property type="entry name" value="Metallo-depent_PP-like"/>
</dbReference>
<keyword evidence="3" id="KW-0408">Iron</keyword>
<dbReference type="EMBL" id="CP022684">
    <property type="protein sequence ID" value="AUM13457.1"/>
    <property type="molecule type" value="Genomic_DNA"/>
</dbReference>
<dbReference type="CDD" id="cd07402">
    <property type="entry name" value="MPP_GpdQ"/>
    <property type="match status" value="1"/>
</dbReference>
<keyword evidence="1" id="KW-0479">Metal-binding</keyword>
<dbReference type="SUPFAM" id="SSF56300">
    <property type="entry name" value="Metallo-dependent phosphatases"/>
    <property type="match status" value="1"/>
</dbReference>
<dbReference type="Proteomes" id="UP000235116">
    <property type="component" value="Chromosome"/>
</dbReference>
<evidence type="ECO:0000259" key="5">
    <source>
        <dbReference type="Pfam" id="PF00149"/>
    </source>
</evidence>
<dbReference type="GO" id="GO:0004112">
    <property type="term" value="F:cyclic-nucleotide phosphodiesterase activity"/>
    <property type="evidence" value="ECO:0007669"/>
    <property type="project" value="InterPro"/>
</dbReference>
<dbReference type="OrthoDB" id="9784378at2"/>
<evidence type="ECO:0000256" key="3">
    <source>
        <dbReference type="ARBA" id="ARBA00023004"/>
    </source>
</evidence>
<keyword evidence="7" id="KW-1185">Reference proteome</keyword>
<dbReference type="PANTHER" id="PTHR42988:SF2">
    <property type="entry name" value="CYCLIC NUCLEOTIDE PHOSPHODIESTERASE CBUA0032-RELATED"/>
    <property type="match status" value="1"/>
</dbReference>